<dbReference type="CDD" id="cd03255">
    <property type="entry name" value="ABC_MJ0796_LolCDE_FtsE"/>
    <property type="match status" value="1"/>
</dbReference>
<accession>G5JX02</accession>
<keyword evidence="3" id="KW-0547">Nucleotide-binding</keyword>
<evidence type="ECO:0000256" key="2">
    <source>
        <dbReference type="ARBA" id="ARBA00022448"/>
    </source>
</evidence>
<keyword evidence="4 6" id="KW-0067">ATP-binding</keyword>
<dbReference type="SUPFAM" id="SSF52540">
    <property type="entry name" value="P-loop containing nucleoside triphosphate hydrolases"/>
    <property type="match status" value="1"/>
</dbReference>
<dbReference type="SMART" id="SM00382">
    <property type="entry name" value="AAA"/>
    <property type="match status" value="1"/>
</dbReference>
<dbReference type="Proteomes" id="UP000003573">
    <property type="component" value="Unassembled WGS sequence"/>
</dbReference>
<evidence type="ECO:0000256" key="3">
    <source>
        <dbReference type="ARBA" id="ARBA00022741"/>
    </source>
</evidence>
<dbReference type="PANTHER" id="PTHR42798:SF7">
    <property type="entry name" value="ALPHA-D-RIBOSE 1-METHYLPHOSPHONATE 5-TRIPHOSPHATE SYNTHASE SUBUNIT PHNL"/>
    <property type="match status" value="1"/>
</dbReference>
<dbReference type="STRING" id="764298.STRMA_1545"/>
<dbReference type="RefSeq" id="WP_003081061.1">
    <property type="nucleotide sequence ID" value="NZ_AEUW02000001.1"/>
</dbReference>
<sequence>MTTILSVKNLKKDFNDSGQKAVNVLNGISFDVEEADFIAIMGPSGSGKSTLLYNISGMDQPSSGEVVLEGQNIGGLNQVELADVRLHKFGYVFQQPHLIPSLTVKENIILAASIRNKKVDSVIDEKAKNLMELTGINELADRDTMSLSGGQAQRVSICRSFMNDPKLVFADEPTGSLNSKSSEAIMNLFVDINQKGSTIMIVTHDPLVAAKANQVWFLLDGVLYQKERLGPWDKSQASVMARKNKINDIMSEIEV</sequence>
<protein>
    <submittedName>
        <fullName evidence="6">ABC transporter, ATP-binding protein</fullName>
    </submittedName>
</protein>
<dbReference type="AlphaFoldDB" id="G5JX02"/>
<comment type="caution">
    <text evidence="6">The sequence shown here is derived from an EMBL/GenBank/DDBJ whole genome shotgun (WGS) entry which is preliminary data.</text>
</comment>
<evidence type="ECO:0000313" key="7">
    <source>
        <dbReference type="Proteomes" id="UP000003573"/>
    </source>
</evidence>
<dbReference type="PROSITE" id="PS00211">
    <property type="entry name" value="ABC_TRANSPORTER_1"/>
    <property type="match status" value="1"/>
</dbReference>
<dbReference type="GO" id="GO:0005524">
    <property type="term" value="F:ATP binding"/>
    <property type="evidence" value="ECO:0007669"/>
    <property type="project" value="UniProtKB-KW"/>
</dbReference>
<dbReference type="PANTHER" id="PTHR42798">
    <property type="entry name" value="LIPOPROTEIN-RELEASING SYSTEM ATP-BINDING PROTEIN LOLD"/>
    <property type="match status" value="1"/>
</dbReference>
<keyword evidence="2" id="KW-0813">Transport</keyword>
<dbReference type="InterPro" id="IPR003439">
    <property type="entry name" value="ABC_transporter-like_ATP-bd"/>
</dbReference>
<gene>
    <name evidence="6" type="ORF">STRMA_1545</name>
</gene>
<dbReference type="InterPro" id="IPR027417">
    <property type="entry name" value="P-loop_NTPase"/>
</dbReference>
<evidence type="ECO:0000256" key="1">
    <source>
        <dbReference type="ARBA" id="ARBA00005417"/>
    </source>
</evidence>
<dbReference type="PROSITE" id="PS50893">
    <property type="entry name" value="ABC_TRANSPORTER_2"/>
    <property type="match status" value="1"/>
</dbReference>
<dbReference type="InterPro" id="IPR017871">
    <property type="entry name" value="ABC_transporter-like_CS"/>
</dbReference>
<dbReference type="Gene3D" id="3.40.50.300">
    <property type="entry name" value="P-loop containing nucleotide triphosphate hydrolases"/>
    <property type="match status" value="1"/>
</dbReference>
<comment type="similarity">
    <text evidence="1">Belongs to the ABC transporter superfamily.</text>
</comment>
<dbReference type="eggNOG" id="COG1136">
    <property type="taxonomic scope" value="Bacteria"/>
</dbReference>
<dbReference type="InterPro" id="IPR017911">
    <property type="entry name" value="MacB-like_ATP-bd"/>
</dbReference>
<name>G5JX02_9STRE</name>
<organism evidence="6 7">
    <name type="scientific">Streptococcus macacae NCTC 11558</name>
    <dbReference type="NCBI Taxonomy" id="764298"/>
    <lineage>
        <taxon>Bacteria</taxon>
        <taxon>Bacillati</taxon>
        <taxon>Bacillota</taxon>
        <taxon>Bacilli</taxon>
        <taxon>Lactobacillales</taxon>
        <taxon>Streptococcaceae</taxon>
        <taxon>Streptococcus</taxon>
    </lineage>
</organism>
<feature type="domain" description="ABC transporter" evidence="5">
    <location>
        <begin position="5"/>
        <end position="245"/>
    </location>
</feature>
<dbReference type="OrthoDB" id="9791546at2"/>
<reference evidence="6 7" key="1">
    <citation type="journal article" date="2014" name="Int. J. Syst. Evol. Microbiol.">
        <title>Phylogenomics and the dynamic genome evolution of the genus Streptococcus.</title>
        <authorList>
            <consortium name="The Broad Institute Genome Sequencing Platform"/>
            <person name="Richards V.P."/>
            <person name="Palmer S.R."/>
            <person name="Pavinski Bitar P.D."/>
            <person name="Qin X."/>
            <person name="Weinstock G.M."/>
            <person name="Highlander S.K."/>
            <person name="Town C.D."/>
            <person name="Burne R.A."/>
            <person name="Stanhope M.J."/>
        </authorList>
    </citation>
    <scope>NUCLEOTIDE SEQUENCE [LARGE SCALE GENOMIC DNA]</scope>
    <source>
        <strain evidence="6 7">NCTC 11558</strain>
    </source>
</reference>
<evidence type="ECO:0000313" key="6">
    <source>
        <dbReference type="EMBL" id="EHJ52709.1"/>
    </source>
</evidence>
<evidence type="ECO:0000259" key="5">
    <source>
        <dbReference type="PROSITE" id="PS50893"/>
    </source>
</evidence>
<dbReference type="GO" id="GO:0016887">
    <property type="term" value="F:ATP hydrolysis activity"/>
    <property type="evidence" value="ECO:0007669"/>
    <property type="project" value="InterPro"/>
</dbReference>
<evidence type="ECO:0000256" key="4">
    <source>
        <dbReference type="ARBA" id="ARBA00022840"/>
    </source>
</evidence>
<dbReference type="EMBL" id="AEUW02000001">
    <property type="protein sequence ID" value="EHJ52709.1"/>
    <property type="molecule type" value="Genomic_DNA"/>
</dbReference>
<dbReference type="Pfam" id="PF00005">
    <property type="entry name" value="ABC_tran"/>
    <property type="match status" value="1"/>
</dbReference>
<dbReference type="InterPro" id="IPR003593">
    <property type="entry name" value="AAA+_ATPase"/>
</dbReference>
<proteinExistence type="inferred from homology"/>
<keyword evidence="7" id="KW-1185">Reference proteome</keyword>